<dbReference type="InterPro" id="IPR020593">
    <property type="entry name" value="G-glutamylP_reductase_CS"/>
</dbReference>
<dbReference type="Proteomes" id="UP001174136">
    <property type="component" value="Unassembled WGS sequence"/>
</dbReference>
<protein>
    <submittedName>
        <fullName evidence="1">Delta-1-pyrroline-5-carboxylate synthase</fullName>
    </submittedName>
</protein>
<dbReference type="PANTHER" id="PTHR11063:SF8">
    <property type="entry name" value="DELTA-1-PYRROLINE-5-CARBOXYLATE SYNTHASE"/>
    <property type="match status" value="1"/>
</dbReference>
<evidence type="ECO:0000313" key="1">
    <source>
        <dbReference type="EMBL" id="KAK0132682.1"/>
    </source>
</evidence>
<name>A0AA47NQE6_MERPO</name>
<dbReference type="GO" id="GO:0004350">
    <property type="term" value="F:glutamate-5-semialdehyde dehydrogenase activity"/>
    <property type="evidence" value="ECO:0007669"/>
    <property type="project" value="InterPro"/>
</dbReference>
<evidence type="ECO:0000313" key="2">
    <source>
        <dbReference type="Proteomes" id="UP001174136"/>
    </source>
</evidence>
<sequence>METLLIHRDILRTPLFDQIVDMLRTERVKIHAGPSFASYLTFSPSEAPSLRSEYGDLECCLEVVDSMQEAIEHIHKYGSSHTDAIVTENEETAENFLQQLDSACVFWNASTRFADGYRFGLGAEVGISTARIHARGPVGLEGLLTTKWVLRGEGHTAADFSEGGSLTYLHQTLPVTPPPAGQRDAN</sequence>
<dbReference type="GO" id="GO:0005739">
    <property type="term" value="C:mitochondrion"/>
    <property type="evidence" value="ECO:0007669"/>
    <property type="project" value="TreeGrafter"/>
</dbReference>
<dbReference type="Gene3D" id="3.40.309.10">
    <property type="entry name" value="Aldehyde Dehydrogenase, Chain A, domain 2"/>
    <property type="match status" value="1"/>
</dbReference>
<dbReference type="PROSITE" id="PS01223">
    <property type="entry name" value="PROA"/>
    <property type="match status" value="1"/>
</dbReference>
<gene>
    <name evidence="1" type="primary">Aldh18a1</name>
    <name evidence="1" type="ORF">N1851_032442</name>
</gene>
<dbReference type="PANTHER" id="PTHR11063">
    <property type="entry name" value="GLUTAMATE SEMIALDEHYDE DEHYDROGENASE"/>
    <property type="match status" value="1"/>
</dbReference>
<dbReference type="AlphaFoldDB" id="A0AA47NQE6"/>
<dbReference type="EMBL" id="JAOPHQ010006192">
    <property type="protein sequence ID" value="KAK0132682.1"/>
    <property type="molecule type" value="Genomic_DNA"/>
</dbReference>
<keyword evidence="2" id="KW-1185">Reference proteome</keyword>
<reference evidence="1" key="1">
    <citation type="journal article" date="2023" name="Front. Mar. Sci.">
        <title>A new Merluccius polli reference genome to investigate the effects of global change in West African waters.</title>
        <authorList>
            <person name="Mateo J.L."/>
            <person name="Blanco-Fernandez C."/>
            <person name="Garcia-Vazquez E."/>
            <person name="Machado-Schiaffino G."/>
        </authorList>
    </citation>
    <scope>NUCLEOTIDE SEQUENCE</scope>
    <source>
        <strain evidence="1">C29</strain>
        <tissue evidence="1">Fin</tissue>
    </source>
</reference>
<dbReference type="InterPro" id="IPR016163">
    <property type="entry name" value="Ald_DH_C"/>
</dbReference>
<proteinExistence type="predicted"/>
<dbReference type="SUPFAM" id="SSF53720">
    <property type="entry name" value="ALDH-like"/>
    <property type="match status" value="1"/>
</dbReference>
<comment type="caution">
    <text evidence="1">The sequence shown here is derived from an EMBL/GenBank/DDBJ whole genome shotgun (WGS) entry which is preliminary data.</text>
</comment>
<dbReference type="InterPro" id="IPR016161">
    <property type="entry name" value="Ald_DH/histidinol_DH"/>
</dbReference>
<accession>A0AA47NQE6</accession>
<organism evidence="1 2">
    <name type="scientific">Merluccius polli</name>
    <name type="common">Benguela hake</name>
    <name type="synonym">Merluccius cadenati</name>
    <dbReference type="NCBI Taxonomy" id="89951"/>
    <lineage>
        <taxon>Eukaryota</taxon>
        <taxon>Metazoa</taxon>
        <taxon>Chordata</taxon>
        <taxon>Craniata</taxon>
        <taxon>Vertebrata</taxon>
        <taxon>Euteleostomi</taxon>
        <taxon>Actinopterygii</taxon>
        <taxon>Neopterygii</taxon>
        <taxon>Teleostei</taxon>
        <taxon>Neoteleostei</taxon>
        <taxon>Acanthomorphata</taxon>
        <taxon>Zeiogadaria</taxon>
        <taxon>Gadariae</taxon>
        <taxon>Gadiformes</taxon>
        <taxon>Gadoidei</taxon>
        <taxon>Merlucciidae</taxon>
        <taxon>Merluccius</taxon>
    </lineage>
</organism>